<accession>A0A2K1QSH3</accession>
<dbReference type="AlphaFoldDB" id="A0A2K1QSH3"/>
<comment type="caution">
    <text evidence="1">The sequence shown here is derived from an EMBL/GenBank/DDBJ whole genome shotgun (WGS) entry which is preliminary data.</text>
</comment>
<dbReference type="OrthoDB" id="444432at2759"/>
<dbReference type="PANTHER" id="PTHR34071:SF2">
    <property type="entry name" value="FLAVIN-NUCLEOTIDE-BINDING PROTEIN"/>
    <property type="match status" value="1"/>
</dbReference>
<protein>
    <recommendedName>
        <fullName evidence="3">Flavin-nucleotide-binding protein</fullName>
    </recommendedName>
</protein>
<dbReference type="InterPro" id="IPR012349">
    <property type="entry name" value="Split_barrel_FMN-bd"/>
</dbReference>
<dbReference type="STRING" id="2082308.A0A2K1QSH3"/>
<proteinExistence type="predicted"/>
<dbReference type="EMBL" id="NKHZ01000047">
    <property type="protein sequence ID" value="PNS17991.1"/>
    <property type="molecule type" value="Genomic_DNA"/>
</dbReference>
<dbReference type="Proteomes" id="UP000243797">
    <property type="component" value="Unassembled WGS sequence"/>
</dbReference>
<gene>
    <name evidence="1" type="ORF">CAC42_3950</name>
</gene>
<name>A0A2K1QSH3_9PEZI</name>
<sequence length="260" mass="27902">MATYPVTEQTKAGRYAERASYDKTLVHSILSSSPIAHVAFNAPSSTSTGTATHPSVLPMLAALSPSPHDPTSSVIYLHGSSHLRLATLCDPTPSNPDGGLPVTLSTTLLDGYVLALSPFSHSVNYRSVIVYGRAHLVTSPDEIMVAMESITNRLVPDRWDNSRVPPTPSEIKQTGILRVEIEGASAKVRAGGPHSDRRDLKNEETVGRVWTGVVPVWEEMGHPVDGSENGAGDAPGYVKGWVRGENAKRRGYAEENAVDQ</sequence>
<dbReference type="Pfam" id="PF12900">
    <property type="entry name" value="Pyridox_ox_2"/>
    <property type="match status" value="1"/>
</dbReference>
<dbReference type="InParanoid" id="A0A2K1QSH3"/>
<keyword evidence="2" id="KW-1185">Reference proteome</keyword>
<dbReference type="Gene3D" id="2.30.110.10">
    <property type="entry name" value="Electron Transport, Fmn-binding Protein, Chain A"/>
    <property type="match status" value="1"/>
</dbReference>
<dbReference type="InterPro" id="IPR024747">
    <property type="entry name" value="Pyridox_Oxase-rel"/>
</dbReference>
<dbReference type="PANTHER" id="PTHR34071">
    <property type="entry name" value="5-NITROIMIDAZOLE ANTIBIOTICS RESISTANCE PROTEIN, NIMA-FAMILY-RELATED PROTEIN-RELATED"/>
    <property type="match status" value="1"/>
</dbReference>
<evidence type="ECO:0008006" key="3">
    <source>
        <dbReference type="Google" id="ProtNLM"/>
    </source>
</evidence>
<evidence type="ECO:0000313" key="1">
    <source>
        <dbReference type="EMBL" id="PNS17991.1"/>
    </source>
</evidence>
<organism evidence="1 2">
    <name type="scientific">Sphaceloma murrayae</name>
    <dbReference type="NCBI Taxonomy" id="2082308"/>
    <lineage>
        <taxon>Eukaryota</taxon>
        <taxon>Fungi</taxon>
        <taxon>Dikarya</taxon>
        <taxon>Ascomycota</taxon>
        <taxon>Pezizomycotina</taxon>
        <taxon>Dothideomycetes</taxon>
        <taxon>Dothideomycetidae</taxon>
        <taxon>Myriangiales</taxon>
        <taxon>Elsinoaceae</taxon>
        <taxon>Sphaceloma</taxon>
    </lineage>
</organism>
<evidence type="ECO:0000313" key="2">
    <source>
        <dbReference type="Proteomes" id="UP000243797"/>
    </source>
</evidence>
<reference evidence="1 2" key="1">
    <citation type="submission" date="2017-06" db="EMBL/GenBank/DDBJ databases">
        <title>Draft genome sequence of a variant of Elsinoe murrayae.</title>
        <authorList>
            <person name="Cheng Q."/>
        </authorList>
    </citation>
    <scope>NUCLEOTIDE SEQUENCE [LARGE SCALE GENOMIC DNA]</scope>
    <source>
        <strain evidence="1 2">CQ-2017a</strain>
    </source>
</reference>
<dbReference type="SUPFAM" id="SSF50475">
    <property type="entry name" value="FMN-binding split barrel"/>
    <property type="match status" value="1"/>
</dbReference>